<sequence>MTASGDIDTIVATALGELRVRGSSARLTAELSAYHCLDGRGFGGWTAALAGLAASCFAADKHLRSLQTVFSRAAVPGELTFEVTALVERRTASAYRVTACQTDGPVLAALAWFTAPSLLAPTGLPSPDFATQPTPESCPRVDWIAKIGEFLGGFEIRAVDYALSQTEFEGPFRDGGDGVALWVGASAGWDGSAETRAPAVASGLAERLTDLMMVDAFLMDAALRGRPGDAMLTLDLTTEWHATPGPATSMTLLQATGHTHGLIASTQGTLTTPSGHIRATATSQCRVYPGAGR</sequence>
<dbReference type="Pfam" id="PF13622">
    <property type="entry name" value="4HBT_3"/>
    <property type="match status" value="1"/>
</dbReference>
<keyword evidence="3" id="KW-1185">Reference proteome</keyword>
<proteinExistence type="predicted"/>
<feature type="domain" description="Acyl-CoA thioesterase-like N-terminal HotDog" evidence="1">
    <location>
        <begin position="36"/>
        <end position="114"/>
    </location>
</feature>
<dbReference type="InterPro" id="IPR049449">
    <property type="entry name" value="TesB_ACOT8-like_N"/>
</dbReference>
<gene>
    <name evidence="2" type="ORF">GCM10023205_17250</name>
</gene>
<evidence type="ECO:0000259" key="1">
    <source>
        <dbReference type="Pfam" id="PF13622"/>
    </source>
</evidence>
<comment type="caution">
    <text evidence="2">The sequence shown here is derived from an EMBL/GenBank/DDBJ whole genome shotgun (WGS) entry which is preliminary data.</text>
</comment>
<accession>A0ABP9H501</accession>
<evidence type="ECO:0000313" key="2">
    <source>
        <dbReference type="EMBL" id="GAA4955828.1"/>
    </source>
</evidence>
<name>A0ABP9H501_9ACTN</name>
<reference evidence="3" key="1">
    <citation type="journal article" date="2019" name="Int. J. Syst. Evol. Microbiol.">
        <title>The Global Catalogue of Microorganisms (GCM) 10K type strain sequencing project: providing services to taxonomists for standard genome sequencing and annotation.</title>
        <authorList>
            <consortium name="The Broad Institute Genomics Platform"/>
            <consortium name="The Broad Institute Genome Sequencing Center for Infectious Disease"/>
            <person name="Wu L."/>
            <person name="Ma J."/>
        </authorList>
    </citation>
    <scope>NUCLEOTIDE SEQUENCE [LARGE SCALE GENOMIC DNA]</scope>
    <source>
        <strain evidence="3">JCM 17986</strain>
    </source>
</reference>
<evidence type="ECO:0000313" key="3">
    <source>
        <dbReference type="Proteomes" id="UP001500466"/>
    </source>
</evidence>
<dbReference type="InterPro" id="IPR029069">
    <property type="entry name" value="HotDog_dom_sf"/>
</dbReference>
<dbReference type="Gene3D" id="2.40.160.210">
    <property type="entry name" value="Acyl-CoA thioesterase, double hotdog domain"/>
    <property type="match status" value="1"/>
</dbReference>
<dbReference type="InterPro" id="IPR042171">
    <property type="entry name" value="Acyl-CoA_hotdog"/>
</dbReference>
<organism evidence="2 3">
    <name type="scientific">Yinghuangia aomiensis</name>
    <dbReference type="NCBI Taxonomy" id="676205"/>
    <lineage>
        <taxon>Bacteria</taxon>
        <taxon>Bacillati</taxon>
        <taxon>Actinomycetota</taxon>
        <taxon>Actinomycetes</taxon>
        <taxon>Kitasatosporales</taxon>
        <taxon>Streptomycetaceae</taxon>
        <taxon>Yinghuangia</taxon>
    </lineage>
</organism>
<dbReference type="EMBL" id="BAABHS010000005">
    <property type="protein sequence ID" value="GAA4955828.1"/>
    <property type="molecule type" value="Genomic_DNA"/>
</dbReference>
<dbReference type="RefSeq" id="WP_345674732.1">
    <property type="nucleotide sequence ID" value="NZ_BAABHS010000005.1"/>
</dbReference>
<protein>
    <recommendedName>
        <fullName evidence="1">Acyl-CoA thioesterase-like N-terminal HotDog domain-containing protein</fullName>
    </recommendedName>
</protein>
<dbReference type="Proteomes" id="UP001500466">
    <property type="component" value="Unassembled WGS sequence"/>
</dbReference>
<dbReference type="SUPFAM" id="SSF54637">
    <property type="entry name" value="Thioesterase/thiol ester dehydrase-isomerase"/>
    <property type="match status" value="1"/>
</dbReference>